<feature type="region of interest" description="Disordered" evidence="1">
    <location>
        <begin position="1"/>
        <end position="29"/>
    </location>
</feature>
<evidence type="ECO:0000256" key="1">
    <source>
        <dbReference type="SAM" id="MobiDB-lite"/>
    </source>
</evidence>
<dbReference type="RefSeq" id="XP_044718885.1">
    <property type="nucleotide sequence ID" value="XM_044865921.1"/>
</dbReference>
<proteinExistence type="predicted"/>
<dbReference type="EMBL" id="JAIZPD010000008">
    <property type="protein sequence ID" value="KAH0961372.1"/>
    <property type="molecule type" value="Genomic_DNA"/>
</dbReference>
<keyword evidence="3" id="KW-1185">Reference proteome</keyword>
<accession>A0A9P8MUN2</accession>
<sequence>MAAPLKFKPYVPLPQRQRKKHPDLAPKERRHDATLLETCGEGQYSQHNAEGLLTMNDQEVVMALDWSGHNWSDDMQFVSHPMDRCYASNSGGEEVDEHLGSALKPVAAQLAADNPQAISGSIVRVEDIQEGDSKATEKSPTLIDPAAPAAVMGPTVDVADDNLIQTALTWPKAGTAKQSVDLSRLGMDQLRGPHYSSFLAGLERICSCTRQC</sequence>
<dbReference type="AlphaFoldDB" id="A0A9P8MUN2"/>
<protein>
    <submittedName>
        <fullName evidence="2">Uncharacterized protein</fullName>
    </submittedName>
</protein>
<dbReference type="OrthoDB" id="4931116at2759"/>
<dbReference type="Proteomes" id="UP000824596">
    <property type="component" value="Unassembled WGS sequence"/>
</dbReference>
<organism evidence="2 3">
    <name type="scientific">Hirsutella rhossiliensis</name>
    <dbReference type="NCBI Taxonomy" id="111463"/>
    <lineage>
        <taxon>Eukaryota</taxon>
        <taxon>Fungi</taxon>
        <taxon>Dikarya</taxon>
        <taxon>Ascomycota</taxon>
        <taxon>Pezizomycotina</taxon>
        <taxon>Sordariomycetes</taxon>
        <taxon>Hypocreomycetidae</taxon>
        <taxon>Hypocreales</taxon>
        <taxon>Ophiocordycipitaceae</taxon>
        <taxon>Hirsutella</taxon>
    </lineage>
</organism>
<evidence type="ECO:0000313" key="2">
    <source>
        <dbReference type="EMBL" id="KAH0961372.1"/>
    </source>
</evidence>
<reference evidence="2" key="1">
    <citation type="submission" date="2021-09" db="EMBL/GenBank/DDBJ databases">
        <title>A high-quality genome of the endoparasitic fungus Hirsutella rhossiliensis with a comparison of Hirsutella genomes reveals transposable elements contributing to genome size variation.</title>
        <authorList>
            <person name="Lin R."/>
            <person name="Jiao Y."/>
            <person name="Sun X."/>
            <person name="Ling J."/>
            <person name="Xie B."/>
            <person name="Cheng X."/>
        </authorList>
    </citation>
    <scope>NUCLEOTIDE SEQUENCE</scope>
    <source>
        <strain evidence="2">HR02</strain>
    </source>
</reference>
<gene>
    <name evidence="2" type="ORF">HRG_07450</name>
</gene>
<dbReference type="GeneID" id="68356579"/>
<evidence type="ECO:0000313" key="3">
    <source>
        <dbReference type="Proteomes" id="UP000824596"/>
    </source>
</evidence>
<name>A0A9P8MUN2_9HYPO</name>
<comment type="caution">
    <text evidence="2">The sequence shown here is derived from an EMBL/GenBank/DDBJ whole genome shotgun (WGS) entry which is preliminary data.</text>
</comment>